<keyword evidence="4" id="KW-0255">Endonuclease</keyword>
<feature type="region of interest" description="Disordered" evidence="2">
    <location>
        <begin position="407"/>
        <end position="466"/>
    </location>
</feature>
<sequence length="466" mass="49217">MFDAVAAAPRVHEPPPAGPSLARVSAAIDEVVEIQRQVDALEARKLVAAERARALAERAESALLADDDVELSRAGATRRRDLARRAFTADLATALHLTEQAAAHLLDTARTLAVGPGEAGRGTLDALWHGRLTLAHATAVADTLADLPDPDARARVEAAVLPRATTCTVPQLRRHLRRARDLAHPETLAERHRRAAESRAIYVDPGADGMAWLTAHLPAHVAHAAYDRLTRAGRQAKEAGDSRTLAQLRADGVADLLLAGAGSGTDGQGSVPDLAEIARRITPTVRVTVPVLSLLGRSDAAADLDGHGPVDAATASTLAAAAPSLRRLLVDPVDSRVLTTDPGTYSVPAALRAFLRARDGVCRFPGCTRAAARCDVDHVVAWVDGGRTVADNLTHLCRHHHVLKHQSSWRSRLDPDGTLTWTSPTGRTYDVPPEPSPGVNGSRADVGRPEAFGAPGDAPRDAPDDG</sequence>
<keyword evidence="4" id="KW-0540">Nuclease</keyword>
<gene>
    <name evidence="4" type="ORF">SAMN04324258_4325</name>
</gene>
<evidence type="ECO:0000259" key="3">
    <source>
        <dbReference type="SMART" id="SM00507"/>
    </source>
</evidence>
<dbReference type="Gene3D" id="1.10.30.50">
    <property type="match status" value="1"/>
</dbReference>
<organism evidence="4 5">
    <name type="scientific">Krasilnikoviella flava</name>
    <dbReference type="NCBI Taxonomy" id="526729"/>
    <lineage>
        <taxon>Bacteria</taxon>
        <taxon>Bacillati</taxon>
        <taxon>Actinomycetota</taxon>
        <taxon>Actinomycetes</taxon>
        <taxon>Micrococcales</taxon>
        <taxon>Promicromonosporaceae</taxon>
        <taxon>Krasilnikoviella</taxon>
    </lineage>
</organism>
<dbReference type="STRING" id="526729.SAMN04324258_4325"/>
<dbReference type="InterPro" id="IPR003870">
    <property type="entry name" value="DUF222"/>
</dbReference>
<name>A0A1T5M1I9_9MICO</name>
<dbReference type="SMART" id="SM00507">
    <property type="entry name" value="HNHc"/>
    <property type="match status" value="1"/>
</dbReference>
<dbReference type="Proteomes" id="UP000189777">
    <property type="component" value="Unassembled WGS sequence"/>
</dbReference>
<dbReference type="InterPro" id="IPR003615">
    <property type="entry name" value="HNH_nuc"/>
</dbReference>
<dbReference type="Pfam" id="PF02720">
    <property type="entry name" value="DUF222"/>
    <property type="match status" value="1"/>
</dbReference>
<dbReference type="GO" id="GO:0003676">
    <property type="term" value="F:nucleic acid binding"/>
    <property type="evidence" value="ECO:0007669"/>
    <property type="project" value="InterPro"/>
</dbReference>
<dbReference type="AlphaFoldDB" id="A0A1T5M1I9"/>
<dbReference type="InterPro" id="IPR002711">
    <property type="entry name" value="HNH"/>
</dbReference>
<dbReference type="EMBL" id="FUZQ01000008">
    <property type="protein sequence ID" value="SKC81894.1"/>
    <property type="molecule type" value="Genomic_DNA"/>
</dbReference>
<proteinExistence type="inferred from homology"/>
<comment type="similarity">
    <text evidence="1">Belongs to the Rv1128c/1148c/1588c/1702c/1945/3466 family.</text>
</comment>
<evidence type="ECO:0000256" key="1">
    <source>
        <dbReference type="ARBA" id="ARBA00023450"/>
    </source>
</evidence>
<reference evidence="4 5" key="1">
    <citation type="submission" date="2017-02" db="EMBL/GenBank/DDBJ databases">
        <authorList>
            <person name="Peterson S.W."/>
        </authorList>
    </citation>
    <scope>NUCLEOTIDE SEQUENCE [LARGE SCALE GENOMIC DNA]</scope>
    <source>
        <strain evidence="4 5">DSM 21481</strain>
    </source>
</reference>
<accession>A0A1T5M1I9</accession>
<dbReference type="CDD" id="cd00085">
    <property type="entry name" value="HNHc"/>
    <property type="match status" value="1"/>
</dbReference>
<evidence type="ECO:0000313" key="4">
    <source>
        <dbReference type="EMBL" id="SKC81894.1"/>
    </source>
</evidence>
<keyword evidence="5" id="KW-1185">Reference proteome</keyword>
<dbReference type="Pfam" id="PF01844">
    <property type="entry name" value="HNH"/>
    <property type="match status" value="1"/>
</dbReference>
<dbReference type="OrthoDB" id="3261064at2"/>
<dbReference type="GO" id="GO:0008270">
    <property type="term" value="F:zinc ion binding"/>
    <property type="evidence" value="ECO:0007669"/>
    <property type="project" value="InterPro"/>
</dbReference>
<dbReference type="RefSeq" id="WP_079576642.1">
    <property type="nucleotide sequence ID" value="NZ_FUZQ01000008.1"/>
</dbReference>
<evidence type="ECO:0000313" key="5">
    <source>
        <dbReference type="Proteomes" id="UP000189777"/>
    </source>
</evidence>
<feature type="domain" description="HNH nuclease" evidence="3">
    <location>
        <begin position="350"/>
        <end position="402"/>
    </location>
</feature>
<dbReference type="GO" id="GO:0004519">
    <property type="term" value="F:endonuclease activity"/>
    <property type="evidence" value="ECO:0007669"/>
    <property type="project" value="UniProtKB-KW"/>
</dbReference>
<evidence type="ECO:0000256" key="2">
    <source>
        <dbReference type="SAM" id="MobiDB-lite"/>
    </source>
</evidence>
<keyword evidence="4" id="KW-0378">Hydrolase</keyword>
<protein>
    <submittedName>
        <fullName evidence="4">HNH endonuclease</fullName>
    </submittedName>
</protein>